<dbReference type="Proteomes" id="UP000013781">
    <property type="component" value="Unassembled WGS sequence"/>
</dbReference>
<evidence type="ECO:0008006" key="6">
    <source>
        <dbReference type="Google" id="ProtNLM"/>
    </source>
</evidence>
<reference evidence="3 5" key="2">
    <citation type="submission" date="2013-03" db="EMBL/GenBank/DDBJ databases">
        <title>The Genome Sequence of Enterococcus moraviensis BAA-383 (PacBio/Illumina hybrid assembly).</title>
        <authorList>
            <consortium name="The Broad Institute Genomics Platform"/>
            <consortium name="The Broad Institute Genome Sequencing Center for Infectious Disease"/>
            <person name="Earl A."/>
            <person name="Russ C."/>
            <person name="Gilmore M."/>
            <person name="Surin D."/>
            <person name="Walker B."/>
            <person name="Young S."/>
            <person name="Zeng Q."/>
            <person name="Gargeya S."/>
            <person name="Fitzgerald M."/>
            <person name="Haas B."/>
            <person name="Abouelleil A."/>
            <person name="Allen A.W."/>
            <person name="Alvarado L."/>
            <person name="Arachchi H.M."/>
            <person name="Berlin A.M."/>
            <person name="Chapman S.B."/>
            <person name="Gainer-Dewar J."/>
            <person name="Goldberg J."/>
            <person name="Griggs A."/>
            <person name="Gujja S."/>
            <person name="Hansen M."/>
            <person name="Howarth C."/>
            <person name="Imamovic A."/>
            <person name="Ireland A."/>
            <person name="Larimer J."/>
            <person name="McCowan C."/>
            <person name="Murphy C."/>
            <person name="Pearson M."/>
            <person name="Poon T.W."/>
            <person name="Priest M."/>
            <person name="Roberts A."/>
            <person name="Saif S."/>
            <person name="Shea T."/>
            <person name="Sisk P."/>
            <person name="Sykes S."/>
            <person name="Wortman J."/>
            <person name="Nusbaum C."/>
            <person name="Birren B."/>
        </authorList>
    </citation>
    <scope>NUCLEOTIDE SEQUENCE [LARGE SCALE GENOMIC DNA]</scope>
    <source>
        <strain evidence="3 5">ATCC BAA-383</strain>
    </source>
</reference>
<protein>
    <recommendedName>
        <fullName evidence="6">Tandem five-TM protein</fullName>
    </recommendedName>
</protein>
<dbReference type="OrthoDB" id="2185960at2"/>
<keyword evidence="5" id="KW-1185">Reference proteome</keyword>
<sequence length="195" mass="22545">MWKRYVAVYNGEVGEKSIFLDTVTKKLVVVEIEMTSYRLTILSGFLGVTTYYVFGNVLFKSSLSHVTLIALILVIGCLGGTFFNLLINKIANSDKNKLNYLTNISEDELKAYPVKGRKQMRKNFLLIIFLFVMVVLSLLPIYFKEYSLLLLLTSIFFTTLFNFFIGVVSPVKRIKAYRYIEQNKICIVFDRKIIR</sequence>
<keyword evidence="1" id="KW-0812">Transmembrane</keyword>
<feature type="transmembrane region" description="Helical" evidence="1">
    <location>
        <begin position="124"/>
        <end position="143"/>
    </location>
</feature>
<gene>
    <name evidence="3" type="ORF">I586_00885</name>
    <name evidence="2" type="ORF">UAY_00981</name>
</gene>
<evidence type="ECO:0000313" key="5">
    <source>
        <dbReference type="Proteomes" id="UP000014157"/>
    </source>
</evidence>
<comment type="caution">
    <text evidence="2">The sequence shown here is derived from an EMBL/GenBank/DDBJ whole genome shotgun (WGS) entry which is preliminary data.</text>
</comment>
<dbReference type="RefSeq" id="WP_010764376.1">
    <property type="nucleotide sequence ID" value="NZ_ASWB01000001.1"/>
</dbReference>
<evidence type="ECO:0000313" key="4">
    <source>
        <dbReference type="Proteomes" id="UP000013781"/>
    </source>
</evidence>
<dbReference type="AlphaFoldDB" id="R2TCF3"/>
<evidence type="ECO:0000313" key="2">
    <source>
        <dbReference type="EMBL" id="EOI02734.1"/>
    </source>
</evidence>
<dbReference type="Proteomes" id="UP000014157">
    <property type="component" value="Unassembled WGS sequence"/>
</dbReference>
<name>R2TCF3_9ENTE</name>
<dbReference type="HOGENOM" id="CLU_1394458_0_0_9"/>
<dbReference type="PATRIC" id="fig|1158609.3.peg.939"/>
<reference evidence="2 4" key="1">
    <citation type="submission" date="2013-02" db="EMBL/GenBank/DDBJ databases">
        <title>The Genome Sequence of Enterococcus moraviensis BAA-383.</title>
        <authorList>
            <consortium name="The Broad Institute Genome Sequencing Platform"/>
            <consortium name="The Broad Institute Genome Sequencing Center for Infectious Disease"/>
            <person name="Earl A.M."/>
            <person name="Gilmore M.S."/>
            <person name="Lebreton F."/>
            <person name="Walker B."/>
            <person name="Young S.K."/>
            <person name="Zeng Q."/>
            <person name="Gargeya S."/>
            <person name="Fitzgerald M."/>
            <person name="Haas B."/>
            <person name="Abouelleil A."/>
            <person name="Alvarado L."/>
            <person name="Arachchi H.M."/>
            <person name="Berlin A.M."/>
            <person name="Chapman S.B."/>
            <person name="Dewar J."/>
            <person name="Goldberg J."/>
            <person name="Griggs A."/>
            <person name="Gujja S."/>
            <person name="Hansen M."/>
            <person name="Howarth C."/>
            <person name="Imamovic A."/>
            <person name="Larimer J."/>
            <person name="McCowan C."/>
            <person name="Murphy C."/>
            <person name="Neiman D."/>
            <person name="Pearson M."/>
            <person name="Priest M."/>
            <person name="Roberts A."/>
            <person name="Saif S."/>
            <person name="Shea T."/>
            <person name="Sisk P."/>
            <person name="Sykes S."/>
            <person name="Wortman J."/>
            <person name="Nusbaum C."/>
            <person name="Birren B."/>
        </authorList>
    </citation>
    <scope>NUCLEOTIDE SEQUENCE [LARGE SCALE GENOMIC DNA]</scope>
    <source>
        <strain evidence="2 4">ATCC BAA-383</strain>
    </source>
</reference>
<dbReference type="EMBL" id="ASWB01000001">
    <property type="protein sequence ID" value="EOT73889.1"/>
    <property type="molecule type" value="Genomic_DNA"/>
</dbReference>
<proteinExistence type="predicted"/>
<keyword evidence="1" id="KW-0472">Membrane</keyword>
<feature type="transmembrane region" description="Helical" evidence="1">
    <location>
        <begin position="35"/>
        <end position="54"/>
    </location>
</feature>
<dbReference type="EMBL" id="AJAS01000011">
    <property type="protein sequence ID" value="EOI02734.1"/>
    <property type="molecule type" value="Genomic_DNA"/>
</dbReference>
<accession>R2TCF3</accession>
<evidence type="ECO:0000313" key="3">
    <source>
        <dbReference type="EMBL" id="EOT73889.1"/>
    </source>
</evidence>
<dbReference type="STRING" id="155617.RV09_GL001049"/>
<keyword evidence="1" id="KW-1133">Transmembrane helix</keyword>
<organism evidence="2 4">
    <name type="scientific">Enterococcus moraviensis ATCC BAA-383</name>
    <dbReference type="NCBI Taxonomy" id="1158609"/>
    <lineage>
        <taxon>Bacteria</taxon>
        <taxon>Bacillati</taxon>
        <taxon>Bacillota</taxon>
        <taxon>Bacilli</taxon>
        <taxon>Lactobacillales</taxon>
        <taxon>Enterococcaceae</taxon>
        <taxon>Enterococcus</taxon>
    </lineage>
</organism>
<evidence type="ECO:0000256" key="1">
    <source>
        <dbReference type="SAM" id="Phobius"/>
    </source>
</evidence>
<feature type="transmembrane region" description="Helical" evidence="1">
    <location>
        <begin position="149"/>
        <end position="168"/>
    </location>
</feature>
<feature type="transmembrane region" description="Helical" evidence="1">
    <location>
        <begin position="66"/>
        <end position="87"/>
    </location>
</feature>